<gene>
    <name evidence="1" type="ORF">LOCC1_G007986</name>
</gene>
<reference evidence="1 2" key="1">
    <citation type="submission" date="2018-05" db="EMBL/GenBank/DDBJ databases">
        <title>Genome sequencing and assembly of the regulated plant pathogen Lachnellula willkommii and related sister species for the development of diagnostic species identification markers.</title>
        <authorList>
            <person name="Giroux E."/>
            <person name="Bilodeau G."/>
        </authorList>
    </citation>
    <scope>NUCLEOTIDE SEQUENCE [LARGE SCALE GENOMIC DNA]</scope>
    <source>
        <strain evidence="1 2">CBS 160.35</strain>
    </source>
</reference>
<dbReference type="OrthoDB" id="3480872at2759"/>
<dbReference type="Proteomes" id="UP000443090">
    <property type="component" value="Unassembled WGS sequence"/>
</dbReference>
<proteinExistence type="predicted"/>
<dbReference type="EMBL" id="QGMI01001382">
    <property type="protein sequence ID" value="TVY33473.1"/>
    <property type="molecule type" value="Genomic_DNA"/>
</dbReference>
<keyword evidence="2" id="KW-1185">Reference proteome</keyword>
<protein>
    <submittedName>
        <fullName evidence="1">Uncharacterized protein</fullName>
    </submittedName>
</protein>
<accession>A0A8H8U6S1</accession>
<dbReference type="AlphaFoldDB" id="A0A8H8U6S1"/>
<evidence type="ECO:0000313" key="1">
    <source>
        <dbReference type="EMBL" id="TVY33473.1"/>
    </source>
</evidence>
<organism evidence="1 2">
    <name type="scientific">Lachnellula occidentalis</name>
    <dbReference type="NCBI Taxonomy" id="215460"/>
    <lineage>
        <taxon>Eukaryota</taxon>
        <taxon>Fungi</taxon>
        <taxon>Dikarya</taxon>
        <taxon>Ascomycota</taxon>
        <taxon>Pezizomycotina</taxon>
        <taxon>Leotiomycetes</taxon>
        <taxon>Helotiales</taxon>
        <taxon>Lachnaceae</taxon>
        <taxon>Lachnellula</taxon>
    </lineage>
</organism>
<evidence type="ECO:0000313" key="2">
    <source>
        <dbReference type="Proteomes" id="UP000443090"/>
    </source>
</evidence>
<comment type="caution">
    <text evidence="1">The sequence shown here is derived from an EMBL/GenBank/DDBJ whole genome shotgun (WGS) entry which is preliminary data.</text>
</comment>
<name>A0A8H8U6S1_9HELO</name>
<sequence>MLSLYRGGLAVVYASIIYLVIRRVLSCFVPPDPALRLPYDFATSHAVQVKVLIIPADGRTPFTKVLSTIDVSKAGNADRQLYHVPDMQYSWNTAKGWLYRDLLRFDVKNHENEKLNGCYYGFKSFAVDHLKRNKHAKWGIWGDACIAKMSEERFMARGIRVIKIGKEEKEYKDYNLVYPRYAVYEDVDEALVGTGLWKDILEELKGI</sequence>